<dbReference type="EMBL" id="RBXO01000001">
    <property type="protein sequence ID" value="RKT55517.1"/>
    <property type="molecule type" value="Genomic_DNA"/>
</dbReference>
<organism evidence="1 2">
    <name type="scientific">Saccharothrix australiensis</name>
    <dbReference type="NCBI Taxonomy" id="2072"/>
    <lineage>
        <taxon>Bacteria</taxon>
        <taxon>Bacillati</taxon>
        <taxon>Actinomycetota</taxon>
        <taxon>Actinomycetes</taxon>
        <taxon>Pseudonocardiales</taxon>
        <taxon>Pseudonocardiaceae</taxon>
        <taxon>Saccharothrix</taxon>
    </lineage>
</organism>
<dbReference type="RefSeq" id="WP_121007201.1">
    <property type="nucleotide sequence ID" value="NZ_RBXO01000001.1"/>
</dbReference>
<keyword evidence="2" id="KW-1185">Reference proteome</keyword>
<proteinExistence type="predicted"/>
<name>A0A495W388_9PSEU</name>
<sequence length="205" mass="22747">MPATTLLVTEVTTAPGALDSAAKEWARLRADDRSGSVLYRALEGDTLMELTPLADLAALDAETSLFERQFTELAPHVAGDLRRQVLRFVEAPKSTADAVPATRYVQLRHIEVPPAVFADYRRWREDTIFDVVRRADEVVVFLAYHSLLSTEPGVMFVSGFDTTPERYGAVFACPEYREIVRQAGSAYIAGGERGLYTAVYERVDA</sequence>
<dbReference type="Proteomes" id="UP000282084">
    <property type="component" value="Unassembled WGS sequence"/>
</dbReference>
<evidence type="ECO:0000313" key="1">
    <source>
        <dbReference type="EMBL" id="RKT55517.1"/>
    </source>
</evidence>
<evidence type="ECO:0000313" key="2">
    <source>
        <dbReference type="Proteomes" id="UP000282084"/>
    </source>
</evidence>
<comment type="caution">
    <text evidence="1">The sequence shown here is derived from an EMBL/GenBank/DDBJ whole genome shotgun (WGS) entry which is preliminary data.</text>
</comment>
<gene>
    <name evidence="1" type="ORF">C8E97_4186</name>
</gene>
<dbReference type="AlphaFoldDB" id="A0A495W388"/>
<dbReference type="OrthoDB" id="3690318at2"/>
<accession>A0A495W388</accession>
<protein>
    <submittedName>
        <fullName evidence="1">Uncharacterized protein</fullName>
    </submittedName>
</protein>
<reference evidence="1 2" key="1">
    <citation type="submission" date="2018-10" db="EMBL/GenBank/DDBJ databases">
        <title>Sequencing the genomes of 1000 actinobacteria strains.</title>
        <authorList>
            <person name="Klenk H.-P."/>
        </authorList>
    </citation>
    <scope>NUCLEOTIDE SEQUENCE [LARGE SCALE GENOMIC DNA]</scope>
    <source>
        <strain evidence="1 2">DSM 43800</strain>
    </source>
</reference>